<evidence type="ECO:0000313" key="2">
    <source>
        <dbReference type="Proteomes" id="UP000824130"/>
    </source>
</evidence>
<dbReference type="InterPro" id="IPR019004">
    <property type="entry name" value="YqeY/Aim41"/>
</dbReference>
<dbReference type="EMBL" id="DVOB01000119">
    <property type="protein sequence ID" value="HIU96120.1"/>
    <property type="molecule type" value="Genomic_DNA"/>
</dbReference>
<reference evidence="1" key="1">
    <citation type="submission" date="2020-10" db="EMBL/GenBank/DDBJ databases">
        <authorList>
            <person name="Gilroy R."/>
        </authorList>
    </citation>
    <scope>NUCLEOTIDE SEQUENCE</scope>
    <source>
        <strain evidence="1">ChiSjej4B22-8349</strain>
    </source>
</reference>
<dbReference type="InterPro" id="IPR023168">
    <property type="entry name" value="GatB_Yqey_C_2"/>
</dbReference>
<comment type="caution">
    <text evidence="1">The sequence shown here is derived from an EMBL/GenBank/DDBJ whole genome shotgun (WGS) entry which is preliminary data.</text>
</comment>
<dbReference type="SUPFAM" id="SSF89095">
    <property type="entry name" value="GatB/YqeY motif"/>
    <property type="match status" value="1"/>
</dbReference>
<dbReference type="InterPro" id="IPR042184">
    <property type="entry name" value="YqeY/Aim41_N"/>
</dbReference>
<accession>A0A9D1N6Q5</accession>
<reference evidence="1" key="2">
    <citation type="journal article" date="2021" name="PeerJ">
        <title>Extensive microbial diversity within the chicken gut microbiome revealed by metagenomics and culture.</title>
        <authorList>
            <person name="Gilroy R."/>
            <person name="Ravi A."/>
            <person name="Getino M."/>
            <person name="Pursley I."/>
            <person name="Horton D.L."/>
            <person name="Alikhan N.F."/>
            <person name="Baker D."/>
            <person name="Gharbi K."/>
            <person name="Hall N."/>
            <person name="Watson M."/>
            <person name="Adriaenssens E.M."/>
            <person name="Foster-Nyarko E."/>
            <person name="Jarju S."/>
            <person name="Secka A."/>
            <person name="Antonio M."/>
            <person name="Oren A."/>
            <person name="Chaudhuri R.R."/>
            <person name="La Ragione R."/>
            <person name="Hildebrand F."/>
            <person name="Pallen M.J."/>
        </authorList>
    </citation>
    <scope>NUCLEOTIDE SEQUENCE</scope>
    <source>
        <strain evidence="1">ChiSjej4B22-8349</strain>
    </source>
</reference>
<dbReference type="PANTHER" id="PTHR28055">
    <property type="entry name" value="ALTERED INHERITANCE OF MITOCHONDRIA PROTEIN 41, MITOCHONDRIAL"/>
    <property type="match status" value="1"/>
</dbReference>
<name>A0A9D1N6Q5_9FIRM</name>
<dbReference type="InterPro" id="IPR003789">
    <property type="entry name" value="Asn/Gln_tRNA_amidoTrase-B-like"/>
</dbReference>
<sequence>MTLKERLNADFKEAMKNKEKVRKDTISFVRAAIKQFEVDNREEIDDAGIASILAKQVKMRKDALADFESAGRTDLIEAYNAEIEVLTEYMPKQLTDEEIMDVIQKTAADLGIEKGSGKASMGKLMGATMPKVKGVADGNNVKAAVERFLG</sequence>
<organism evidence="1 2">
    <name type="scientific">Candidatus Allocopromorpha excrementipullorum</name>
    <dbReference type="NCBI Taxonomy" id="2840743"/>
    <lineage>
        <taxon>Bacteria</taxon>
        <taxon>Bacillati</taxon>
        <taxon>Bacillota</taxon>
        <taxon>Clostridia</taxon>
        <taxon>Eubacteriales</taxon>
        <taxon>Eubacteriaceae</taxon>
        <taxon>Eubacteriaceae incertae sedis</taxon>
        <taxon>Candidatus Allocopromorpha</taxon>
    </lineage>
</organism>
<protein>
    <submittedName>
        <fullName evidence="1">GatB/YqeY domain-containing protein</fullName>
    </submittedName>
</protein>
<proteinExistence type="predicted"/>
<gene>
    <name evidence="1" type="ORF">IAD25_05335</name>
</gene>
<dbReference type="AlphaFoldDB" id="A0A9D1N6Q5"/>
<dbReference type="Gene3D" id="1.10.10.410">
    <property type="match status" value="1"/>
</dbReference>
<dbReference type="Pfam" id="PF09424">
    <property type="entry name" value="YqeY"/>
    <property type="match status" value="1"/>
</dbReference>
<dbReference type="PANTHER" id="PTHR28055:SF1">
    <property type="entry name" value="ALTERED INHERITANCE OF MITOCHONDRIA PROTEIN 41, MITOCHONDRIAL"/>
    <property type="match status" value="1"/>
</dbReference>
<dbReference type="GO" id="GO:0016884">
    <property type="term" value="F:carbon-nitrogen ligase activity, with glutamine as amido-N-donor"/>
    <property type="evidence" value="ECO:0007669"/>
    <property type="project" value="InterPro"/>
</dbReference>
<dbReference type="Gene3D" id="1.10.1510.10">
    <property type="entry name" value="Uncharacterised protein YqeY/AIM41 PF09424, N-terminal domain"/>
    <property type="match status" value="1"/>
</dbReference>
<dbReference type="Proteomes" id="UP000824130">
    <property type="component" value="Unassembled WGS sequence"/>
</dbReference>
<evidence type="ECO:0000313" key="1">
    <source>
        <dbReference type="EMBL" id="HIU96120.1"/>
    </source>
</evidence>